<gene>
    <name evidence="3" type="ORF">PEGY_LOCUS6494</name>
</gene>
<dbReference type="AlphaFoldDB" id="A0A9W4P659"/>
<protein>
    <recommendedName>
        <fullName evidence="2">Arrestin-like N-terminal domain-containing protein</fullName>
    </recommendedName>
</protein>
<dbReference type="OrthoDB" id="2333384at2759"/>
<evidence type="ECO:0000256" key="1">
    <source>
        <dbReference type="SAM" id="MobiDB-lite"/>
    </source>
</evidence>
<keyword evidence="4" id="KW-1185">Reference proteome</keyword>
<comment type="caution">
    <text evidence="3">The sequence shown here is derived from an EMBL/GenBank/DDBJ whole genome shotgun (WGS) entry which is preliminary data.</text>
</comment>
<evidence type="ECO:0000259" key="2">
    <source>
        <dbReference type="Pfam" id="PF00339"/>
    </source>
</evidence>
<dbReference type="Proteomes" id="UP001154252">
    <property type="component" value="Unassembled WGS sequence"/>
</dbReference>
<name>A0A9W4P659_9EURO</name>
<dbReference type="CDD" id="cd22952">
    <property type="entry name" value="ART10-like"/>
    <property type="match status" value="1"/>
</dbReference>
<organism evidence="3 4">
    <name type="scientific">Penicillium egyptiacum</name>
    <dbReference type="NCBI Taxonomy" id="1303716"/>
    <lineage>
        <taxon>Eukaryota</taxon>
        <taxon>Fungi</taxon>
        <taxon>Dikarya</taxon>
        <taxon>Ascomycota</taxon>
        <taxon>Pezizomycotina</taxon>
        <taxon>Eurotiomycetes</taxon>
        <taxon>Eurotiomycetidae</taxon>
        <taxon>Eurotiales</taxon>
        <taxon>Aspergillaceae</taxon>
        <taxon>Penicillium</taxon>
    </lineage>
</organism>
<reference evidence="3" key="1">
    <citation type="submission" date="2021-07" db="EMBL/GenBank/DDBJ databases">
        <authorList>
            <person name="Branca A.L. A."/>
        </authorList>
    </citation>
    <scope>NUCLEOTIDE SEQUENCE</scope>
</reference>
<proteinExistence type="predicted"/>
<evidence type="ECO:0000313" key="4">
    <source>
        <dbReference type="Proteomes" id="UP001154252"/>
    </source>
</evidence>
<dbReference type="Gene3D" id="2.60.40.640">
    <property type="match status" value="1"/>
</dbReference>
<accession>A0A9W4P659</accession>
<dbReference type="EMBL" id="CAJVRC010000872">
    <property type="protein sequence ID" value="CAG8901557.1"/>
    <property type="molecule type" value="Genomic_DNA"/>
</dbReference>
<evidence type="ECO:0000313" key="3">
    <source>
        <dbReference type="EMBL" id="CAG8901557.1"/>
    </source>
</evidence>
<feature type="compositionally biased region" description="Low complexity" evidence="1">
    <location>
        <begin position="397"/>
        <end position="407"/>
    </location>
</feature>
<dbReference type="InterPro" id="IPR011021">
    <property type="entry name" value="Arrestin-like_N"/>
</dbReference>
<feature type="domain" description="Arrestin-like N-terminal" evidence="2">
    <location>
        <begin position="6"/>
        <end position="107"/>
    </location>
</feature>
<feature type="region of interest" description="Disordered" evidence="1">
    <location>
        <begin position="380"/>
        <end position="425"/>
    </location>
</feature>
<dbReference type="InterPro" id="IPR014752">
    <property type="entry name" value="Arrestin-like_C"/>
</dbReference>
<sequence>MSLILSLDNQRTCYSDNETISGHVTLRCPTTSDIQDHIRVVFVGRTKCRVQKAKRSATASVTYRSKCILFEKERIFSLHDCQAPSNGLFQWSFEFLFPSHVQPSTNSTRWPETTRFYNDAGHALPPTFTKKAEDDLRRLDCVIEYKVYAQGSRIQQGLLSRTSPFVSEPILLNFMPASAKVDRLAKDRFPRAQSRREEQLFNIRSMHLLPGHEGRNLSVQEKFQSWLSPGKLPHFTFNVAFSYQTHVIQSRPLLCTLDVDPLIQNSSIGSPPQILMQSIHVVVTGQTAARATPSLVGVMSAEVDERIEIISRPSVNVPVSGSVDLDTVVGPFIFRHTDISFRTLNISRTYRLSVSIVFLCAGKTVEFKLSDLPIGVMASQDTGMKRGHENISEDDSPPSYSPRSSLSTGICEPAGRSELGEKQHL</sequence>
<dbReference type="Pfam" id="PF00339">
    <property type="entry name" value="Arrestin_N"/>
    <property type="match status" value="1"/>
</dbReference>